<dbReference type="InterPro" id="IPR014240">
    <property type="entry name" value="YteA"/>
</dbReference>
<dbReference type="SUPFAM" id="SSF109635">
    <property type="entry name" value="DnaK suppressor protein DksA, alpha-hairpin domain"/>
    <property type="match status" value="1"/>
</dbReference>
<dbReference type="PROSITE" id="PS51128">
    <property type="entry name" value="ZF_DKSA_2"/>
    <property type="match status" value="1"/>
</dbReference>
<evidence type="ECO:0000259" key="5">
    <source>
        <dbReference type="Pfam" id="PF01258"/>
    </source>
</evidence>
<evidence type="ECO:0000313" key="7">
    <source>
        <dbReference type="Proteomes" id="UP000037267"/>
    </source>
</evidence>
<keyword evidence="7" id="KW-1185">Reference proteome</keyword>
<organism evidence="6 7">
    <name type="scientific">Gottschalkia purinilytica</name>
    <name type="common">Clostridium purinilyticum</name>
    <dbReference type="NCBI Taxonomy" id="1503"/>
    <lineage>
        <taxon>Bacteria</taxon>
        <taxon>Bacillati</taxon>
        <taxon>Bacillota</taxon>
        <taxon>Tissierellia</taxon>
        <taxon>Tissierellales</taxon>
        <taxon>Gottschalkiaceae</taxon>
        <taxon>Gottschalkia</taxon>
    </lineage>
</organism>
<protein>
    <submittedName>
        <fullName evidence="6">Transcriptional regulator, TraR/DksA family</fullName>
    </submittedName>
</protein>
<dbReference type="EMBL" id="LGSS01000005">
    <property type="protein sequence ID" value="KNF08726.1"/>
    <property type="molecule type" value="Genomic_DNA"/>
</dbReference>
<accession>A0A0L0WB61</accession>
<sequence length="208" mass="24290">MDKEKLEYFRKLLLKEKLEVLKTLNLMDRNGSNDPMVEYSSELSMYDNHPADIGTEMYMMGQNMNLRNNENMTLQKIDYAMERIEKGTYGECEICGKSIESDRLEILPYASNCIRCQEETSLLQSDSEFRPAEEHALKYPFGRTFKDEDKSQNEFDGEDSWQSVAKFNKVEKDPSFGTGDYLGVFDDYEQGIVQEVEKISQDYYDDQL</sequence>
<dbReference type="STRING" id="1503.CLPU_5c00330"/>
<feature type="zinc finger region" description="dksA C4-type" evidence="4">
    <location>
        <begin position="92"/>
        <end position="116"/>
    </location>
</feature>
<evidence type="ECO:0000256" key="3">
    <source>
        <dbReference type="ARBA" id="ARBA00022833"/>
    </source>
</evidence>
<dbReference type="PATRIC" id="fig|1503.3.peg.2555"/>
<name>A0A0L0WB61_GOTPU</name>
<gene>
    <name evidence="6" type="ORF">CLPU_5c00330</name>
</gene>
<dbReference type="GO" id="GO:0008270">
    <property type="term" value="F:zinc ion binding"/>
    <property type="evidence" value="ECO:0007669"/>
    <property type="project" value="UniProtKB-KW"/>
</dbReference>
<dbReference type="InterPro" id="IPR000962">
    <property type="entry name" value="Znf_DskA_TraR"/>
</dbReference>
<reference evidence="7" key="1">
    <citation type="submission" date="2015-07" db="EMBL/GenBank/DDBJ databases">
        <title>Draft genome sequence of the purine-degrading Gottschalkia purinilyticum DSM 1384 (formerly Clostridium purinilyticum).</title>
        <authorList>
            <person name="Poehlein A."/>
            <person name="Schiel-Bengelsdorf B."/>
            <person name="Bengelsdorf F.R."/>
            <person name="Daniel R."/>
            <person name="Duerre P."/>
        </authorList>
    </citation>
    <scope>NUCLEOTIDE SEQUENCE [LARGE SCALE GENOMIC DNA]</scope>
    <source>
        <strain evidence="7">DSM 1384</strain>
    </source>
</reference>
<keyword evidence="2" id="KW-0863">Zinc-finger</keyword>
<comment type="caution">
    <text evidence="6">The sequence shown here is derived from an EMBL/GenBank/DDBJ whole genome shotgun (WGS) entry which is preliminary data.</text>
</comment>
<dbReference type="InterPro" id="IPR020458">
    <property type="entry name" value="Znf_DskA_TraR_CS"/>
</dbReference>
<proteinExistence type="predicted"/>
<dbReference type="AlphaFoldDB" id="A0A0L0WB61"/>
<keyword evidence="1" id="KW-0479">Metal-binding</keyword>
<evidence type="ECO:0000256" key="2">
    <source>
        <dbReference type="ARBA" id="ARBA00022771"/>
    </source>
</evidence>
<dbReference type="PROSITE" id="PS01102">
    <property type="entry name" value="ZF_DKSA_1"/>
    <property type="match status" value="1"/>
</dbReference>
<dbReference type="OrthoDB" id="9811543at2"/>
<evidence type="ECO:0000256" key="4">
    <source>
        <dbReference type="PROSITE-ProRule" id="PRU00510"/>
    </source>
</evidence>
<keyword evidence="3" id="KW-0862">Zinc</keyword>
<dbReference type="SUPFAM" id="SSF57716">
    <property type="entry name" value="Glucocorticoid receptor-like (DNA-binding domain)"/>
    <property type="match status" value="1"/>
</dbReference>
<dbReference type="InterPro" id="IPR037187">
    <property type="entry name" value="DnaK_N"/>
</dbReference>
<dbReference type="Proteomes" id="UP000037267">
    <property type="component" value="Unassembled WGS sequence"/>
</dbReference>
<dbReference type="Gene3D" id="1.20.120.910">
    <property type="entry name" value="DksA, coiled-coil domain"/>
    <property type="match status" value="1"/>
</dbReference>
<feature type="domain" description="Zinc finger DksA/TraR C4-type" evidence="5">
    <location>
        <begin position="87"/>
        <end position="119"/>
    </location>
</feature>
<dbReference type="PANTHER" id="PTHR33823:SF4">
    <property type="entry name" value="GENERAL STRESS PROTEIN 16O"/>
    <property type="match status" value="1"/>
</dbReference>
<evidence type="ECO:0000256" key="1">
    <source>
        <dbReference type="ARBA" id="ARBA00022723"/>
    </source>
</evidence>
<dbReference type="PANTHER" id="PTHR33823">
    <property type="entry name" value="RNA POLYMERASE-BINDING TRANSCRIPTION FACTOR DKSA-RELATED"/>
    <property type="match status" value="1"/>
</dbReference>
<dbReference type="NCBIfam" id="TIGR02890">
    <property type="entry name" value="bacill_yteA"/>
    <property type="match status" value="1"/>
</dbReference>
<dbReference type="RefSeq" id="WP_050354829.1">
    <property type="nucleotide sequence ID" value="NZ_LGSS01000005.1"/>
</dbReference>
<evidence type="ECO:0000313" key="6">
    <source>
        <dbReference type="EMBL" id="KNF08726.1"/>
    </source>
</evidence>
<dbReference type="Pfam" id="PF01258">
    <property type="entry name" value="zf-dskA_traR"/>
    <property type="match status" value="1"/>
</dbReference>